<reference evidence="1 2" key="1">
    <citation type="submission" date="2017-11" db="EMBL/GenBank/DDBJ databases">
        <title>The genome of Rhizophagus clarus HR1 reveals common genetic basis of auxotrophy among arbuscular mycorrhizal fungi.</title>
        <authorList>
            <person name="Kobayashi Y."/>
        </authorList>
    </citation>
    <scope>NUCLEOTIDE SEQUENCE [LARGE SCALE GENOMIC DNA]</scope>
    <source>
        <strain evidence="1 2">HR1</strain>
    </source>
</reference>
<evidence type="ECO:0000313" key="2">
    <source>
        <dbReference type="Proteomes" id="UP000247702"/>
    </source>
</evidence>
<dbReference type="SUPFAM" id="SSF54928">
    <property type="entry name" value="RNA-binding domain, RBD"/>
    <property type="match status" value="1"/>
</dbReference>
<sequence length="145" mass="16340">MTGSGDSKCLIIYFQTAEACDACVGATHPITDIPFFLTKDNIMSYFKKFGNIASCCIYSRKNAKVQQARIVYDSAKSIAHFDIQWAVYCCSTCFRITPYHYTVEQKSSRREFVATLTQLPPNTKDIDLAPSLEILVLRPSMFLSP</sequence>
<evidence type="ECO:0000313" key="1">
    <source>
        <dbReference type="EMBL" id="GBC08590.1"/>
    </source>
</evidence>
<proteinExistence type="predicted"/>
<dbReference type="InterPro" id="IPR035979">
    <property type="entry name" value="RBD_domain_sf"/>
</dbReference>
<dbReference type="AlphaFoldDB" id="A0A2Z6SEK9"/>
<dbReference type="Proteomes" id="UP000247702">
    <property type="component" value="Unassembled WGS sequence"/>
</dbReference>
<organism evidence="1 2">
    <name type="scientific">Rhizophagus clarus</name>
    <dbReference type="NCBI Taxonomy" id="94130"/>
    <lineage>
        <taxon>Eukaryota</taxon>
        <taxon>Fungi</taxon>
        <taxon>Fungi incertae sedis</taxon>
        <taxon>Mucoromycota</taxon>
        <taxon>Glomeromycotina</taxon>
        <taxon>Glomeromycetes</taxon>
        <taxon>Glomerales</taxon>
        <taxon>Glomeraceae</taxon>
        <taxon>Rhizophagus</taxon>
    </lineage>
</organism>
<dbReference type="CDD" id="cd00590">
    <property type="entry name" value="RRM_SF"/>
    <property type="match status" value="1"/>
</dbReference>
<accession>A0A2Z6SEK9</accession>
<name>A0A2Z6SEK9_9GLOM</name>
<dbReference type="GO" id="GO:0003676">
    <property type="term" value="F:nucleic acid binding"/>
    <property type="evidence" value="ECO:0007669"/>
    <property type="project" value="InterPro"/>
</dbReference>
<comment type="caution">
    <text evidence="1">The sequence shown here is derived from an EMBL/GenBank/DDBJ whole genome shotgun (WGS) entry which is preliminary data.</text>
</comment>
<evidence type="ECO:0008006" key="3">
    <source>
        <dbReference type="Google" id="ProtNLM"/>
    </source>
</evidence>
<keyword evidence="2" id="KW-1185">Reference proteome</keyword>
<dbReference type="EMBL" id="BEXD01004231">
    <property type="protein sequence ID" value="GBC08590.1"/>
    <property type="molecule type" value="Genomic_DNA"/>
</dbReference>
<protein>
    <recommendedName>
        <fullName evidence="3">RRM domain-containing protein</fullName>
    </recommendedName>
</protein>
<gene>
    <name evidence="1" type="ORF">RclHR1_08240010</name>
</gene>